<accession>A0A8C5BLN0</accession>
<proteinExistence type="predicted"/>
<dbReference type="AlphaFoldDB" id="A0A8C5BLN0"/>
<dbReference type="PANTHER" id="PTHR11852:SF4">
    <property type="entry name" value="LITTLE ELONGATION COMPLEX SUBUNIT 1"/>
    <property type="match status" value="1"/>
</dbReference>
<evidence type="ECO:0000259" key="2">
    <source>
        <dbReference type="Pfam" id="PF25817"/>
    </source>
</evidence>
<feature type="region of interest" description="Disordered" evidence="1">
    <location>
        <begin position="734"/>
        <end position="754"/>
    </location>
</feature>
<keyword evidence="4" id="KW-1185">Reference proteome</keyword>
<name>A0A8C5BLN0_GADMO</name>
<reference evidence="3" key="2">
    <citation type="submission" date="2025-09" db="UniProtKB">
        <authorList>
            <consortium name="Ensembl"/>
        </authorList>
    </citation>
    <scope>IDENTIFICATION</scope>
</reference>
<feature type="region of interest" description="Disordered" evidence="1">
    <location>
        <begin position="517"/>
        <end position="539"/>
    </location>
</feature>
<feature type="region of interest" description="Disordered" evidence="1">
    <location>
        <begin position="771"/>
        <end position="841"/>
    </location>
</feature>
<protein>
    <recommendedName>
        <fullName evidence="2">Little elongation complex subunit 1 C-terminal domain-containing protein</fullName>
    </recommendedName>
</protein>
<feature type="region of interest" description="Disordered" evidence="1">
    <location>
        <begin position="939"/>
        <end position="978"/>
    </location>
</feature>
<feature type="compositionally biased region" description="Basic and acidic residues" evidence="1">
    <location>
        <begin position="1"/>
        <end position="23"/>
    </location>
</feature>
<dbReference type="InterPro" id="IPR057881">
    <property type="entry name" value="ICE1_C"/>
</dbReference>
<reference evidence="3" key="1">
    <citation type="submission" date="2025-08" db="UniProtKB">
        <authorList>
            <consortium name="Ensembl"/>
        </authorList>
    </citation>
    <scope>IDENTIFICATION</scope>
</reference>
<dbReference type="Ensembl" id="ENSGMOT00000040263.1">
    <property type="protein sequence ID" value="ENSGMOP00000049451.1"/>
    <property type="gene ID" value="ENSGMOG00000028748.1"/>
</dbReference>
<feature type="domain" description="Little elongation complex subunit 1 C-terminal" evidence="2">
    <location>
        <begin position="1133"/>
        <end position="1318"/>
    </location>
</feature>
<feature type="region of interest" description="Disordered" evidence="1">
    <location>
        <begin position="1"/>
        <end position="65"/>
    </location>
</feature>
<dbReference type="GeneTree" id="ENSGT00950000183199"/>
<evidence type="ECO:0000256" key="1">
    <source>
        <dbReference type="SAM" id="MobiDB-lite"/>
    </source>
</evidence>
<feature type="compositionally biased region" description="Polar residues" evidence="1">
    <location>
        <begin position="794"/>
        <end position="808"/>
    </location>
</feature>
<evidence type="ECO:0000313" key="4">
    <source>
        <dbReference type="Proteomes" id="UP000694546"/>
    </source>
</evidence>
<feature type="region of interest" description="Disordered" evidence="1">
    <location>
        <begin position="906"/>
        <end position="925"/>
    </location>
</feature>
<dbReference type="Pfam" id="PF25817">
    <property type="entry name" value="ICE1_C"/>
    <property type="match status" value="1"/>
</dbReference>
<feature type="compositionally biased region" description="Low complexity" evidence="1">
    <location>
        <begin position="822"/>
        <end position="841"/>
    </location>
</feature>
<evidence type="ECO:0000313" key="3">
    <source>
        <dbReference type="Ensembl" id="ENSGMOP00000049451.1"/>
    </source>
</evidence>
<dbReference type="Proteomes" id="UP000694546">
    <property type="component" value="Chromosome 11"/>
</dbReference>
<sequence>MVFRLPFKEGDLDHPEGEAHEQEAPPGTGHVGPRDEDPSTAPTPESNRGRLSAGEQSGEAAHAEFSTECDIPVHKSQPCPNSPALPTEQYSDLGIVHRQGRGDVSEENEFTTMEHQVLTADVKERTGLACDNEGMNDAEDIQVDQQSENVQLITESCRISPSKSMELSATESKDTSKETKRIIPMETDLHNPQLCHTEDAGRLSEAAELREDQSHVSEMDAVDKTSDVISPDETTSDGSDVLVENSSIAELLTASEAHNSMSVDIEASVLPGRARQDSLESVCVGKDPQDLSVFGAHSQSPKAPAGACAVSIHCATDASAEQKVQSDNPLDPTREADKDTIQEIETTEKPASAAKPNGAVDVRICSTNVDKEAKQLPMKNITIGTSPTKALSPLKETGPIEATSPVKETSLIEGNTPMTDTTLIEATNPVKETSLIEGNTPMTDTTLIEATNPVKETSLIEGNTPMTETTHIEATSPVKKTSPVEGIRPIMETSQIEDITVIKETSLVKETKAMKDGGAIKDTTPNKETSPVEDPSNIKDISPIKETRAIQDTRAVMDTSPIMDISPIMETRSIEVTIPKKEPWYGMVTSSIKESSDVKDTNPIKETSDVMAISPKKETSDVNDTSPKKETNDIKDASAIQDTIALQDKVKVTNNSNAGAQDKAGTFVAASVVVPRDFKHHMPALCHRAGPVLNPVAPSESAIAEVSSAAAGSSAQTSIRTRLAMCQVRSEMGPPLPPLLTPLSTTPPKLVKPINPRHAIGKLSFPSPLKAQRFSNVPPQPGAACNGSPLFDSPSPNGVPSSPLQFGSATPKHAVPVPGRLPSSAVSSPSGSSSSPSQESSMRILDTMYPDMSARARTLSILRGNVGLGGSPAESGAAAAAAAAHATALGQMSGFKTVSSSSTAFTETEQKGLKRPGGDLPQPKSAKCLRLDRLPRSPAIRSVASPGLDDTAPPEWLPVAGEPQNKRTPLSTEGEVPGARRSIADSLEKIVSGCFDLLPVIKSHLHVGNLSKKPVLRDEEKEVIAEFSRSKWFTADELLSAILGKLKTERSTLSGEHTQALCRVYAGICRQRRDWERAHILVYTILREDIPDASKLILFIVTTWPFVLAHKGKLCQAIHAVTKLKAQGAILNCLSAYLDWKRVKLPLKNIYMCIYYGVGLSFTKHKRFGDDLGSEAWDHVFTLDLLCQHKKWTWTYEKVLGEELWPLMNGWVTQPTDQPKLISDITVSTVLRLIGRLTQQGVKEKSVPSVMTVISVISTFVRHCNAEGVPWEVQLAAVYCLYDLSPSHPKQALDALAAWRGDTAHSVPPSVTSCINQIASVCRQVHSLKNGE</sequence>
<dbReference type="PANTHER" id="PTHR11852">
    <property type="entry name" value="PLATELET-ACTIVATING FACTOR ACETYLHYDROLASE"/>
    <property type="match status" value="1"/>
</dbReference>
<feature type="compositionally biased region" description="Low complexity" evidence="1">
    <location>
        <begin position="741"/>
        <end position="753"/>
    </location>
</feature>
<organism evidence="3 4">
    <name type="scientific">Gadus morhua</name>
    <name type="common">Atlantic cod</name>
    <dbReference type="NCBI Taxonomy" id="8049"/>
    <lineage>
        <taxon>Eukaryota</taxon>
        <taxon>Metazoa</taxon>
        <taxon>Chordata</taxon>
        <taxon>Craniata</taxon>
        <taxon>Vertebrata</taxon>
        <taxon>Euteleostomi</taxon>
        <taxon>Actinopterygii</taxon>
        <taxon>Neopterygii</taxon>
        <taxon>Teleostei</taxon>
        <taxon>Neoteleostei</taxon>
        <taxon>Acanthomorphata</taxon>
        <taxon>Zeiogadaria</taxon>
        <taxon>Gadariae</taxon>
        <taxon>Gadiformes</taxon>
        <taxon>Gadoidei</taxon>
        <taxon>Gadidae</taxon>
        <taxon>Gadus</taxon>
    </lineage>
</organism>